<feature type="transmembrane region" description="Helical" evidence="2">
    <location>
        <begin position="12"/>
        <end position="36"/>
    </location>
</feature>
<dbReference type="InterPro" id="IPR003362">
    <property type="entry name" value="Bact_transf"/>
</dbReference>
<dbReference type="Pfam" id="PF02397">
    <property type="entry name" value="Bac_transf"/>
    <property type="match status" value="1"/>
</dbReference>
<dbReference type="GO" id="GO:0016740">
    <property type="term" value="F:transferase activity"/>
    <property type="evidence" value="ECO:0007669"/>
    <property type="project" value="UniProtKB-KW"/>
</dbReference>
<keyword evidence="2" id="KW-0812">Transmembrane</keyword>
<evidence type="ECO:0000259" key="3">
    <source>
        <dbReference type="Pfam" id="PF02397"/>
    </source>
</evidence>
<evidence type="ECO:0000256" key="1">
    <source>
        <dbReference type="ARBA" id="ARBA00006464"/>
    </source>
</evidence>
<feature type="domain" description="Bacterial sugar transferase" evidence="3">
    <location>
        <begin position="7"/>
        <end position="181"/>
    </location>
</feature>
<keyword evidence="2" id="KW-1133">Transmembrane helix</keyword>
<dbReference type="EMBL" id="JBHUPC010000010">
    <property type="protein sequence ID" value="MFD2891036.1"/>
    <property type="molecule type" value="Genomic_DNA"/>
</dbReference>
<comment type="caution">
    <text evidence="4">The sequence shown here is derived from an EMBL/GenBank/DDBJ whole genome shotgun (WGS) entry which is preliminary data.</text>
</comment>
<proteinExistence type="inferred from homology"/>
<organism evidence="4 5">
    <name type="scientific">Flavobacterium chuncheonense</name>
    <dbReference type="NCBI Taxonomy" id="2026653"/>
    <lineage>
        <taxon>Bacteria</taxon>
        <taxon>Pseudomonadati</taxon>
        <taxon>Bacteroidota</taxon>
        <taxon>Flavobacteriia</taxon>
        <taxon>Flavobacteriales</taxon>
        <taxon>Flavobacteriaceae</taxon>
        <taxon>Flavobacterium</taxon>
    </lineage>
</organism>
<comment type="similarity">
    <text evidence="1">Belongs to the bacterial sugar transferase family.</text>
</comment>
<dbReference type="PANTHER" id="PTHR30576">
    <property type="entry name" value="COLANIC BIOSYNTHESIS UDP-GLUCOSE LIPID CARRIER TRANSFERASE"/>
    <property type="match status" value="1"/>
</dbReference>
<dbReference type="RefSeq" id="WP_379810564.1">
    <property type="nucleotide sequence ID" value="NZ_JBHUPC010000010.1"/>
</dbReference>
<name>A0ABW5YIZ7_9FLAO</name>
<sequence length="201" mass="23206">MYKNYIKRLFDFILALFGFVVLLPVFIIVTIGLFFANQGKPFFFQIRPGLNEQLFKIIKFKTMNDKKDEKGNLLPDADRLTAIGAFVRKTSLDEIPQLLNVIKGDMSLIGPRPLLPQYLPLYNDFQKRRHKVRPGITGWAQVNGRNAISWNQKFEFDVWYVENFSFLLDIKVLVLTIKKVFVREGIAQEGQATAEAFKGNN</sequence>
<keyword evidence="2" id="KW-0472">Membrane</keyword>
<evidence type="ECO:0000256" key="2">
    <source>
        <dbReference type="SAM" id="Phobius"/>
    </source>
</evidence>
<reference evidence="5" key="1">
    <citation type="journal article" date="2019" name="Int. J. Syst. Evol. Microbiol.">
        <title>The Global Catalogue of Microorganisms (GCM) 10K type strain sequencing project: providing services to taxonomists for standard genome sequencing and annotation.</title>
        <authorList>
            <consortium name="The Broad Institute Genomics Platform"/>
            <consortium name="The Broad Institute Genome Sequencing Center for Infectious Disease"/>
            <person name="Wu L."/>
            <person name="Ma J."/>
        </authorList>
    </citation>
    <scope>NUCLEOTIDE SEQUENCE [LARGE SCALE GENOMIC DNA]</scope>
    <source>
        <strain evidence="5">KCTC 22671</strain>
    </source>
</reference>
<dbReference type="Proteomes" id="UP001597534">
    <property type="component" value="Unassembled WGS sequence"/>
</dbReference>
<keyword evidence="4" id="KW-0808">Transferase</keyword>
<evidence type="ECO:0000313" key="4">
    <source>
        <dbReference type="EMBL" id="MFD2891036.1"/>
    </source>
</evidence>
<keyword evidence="5" id="KW-1185">Reference proteome</keyword>
<gene>
    <name evidence="4" type="ORF">ACFS5J_03300</name>
</gene>
<evidence type="ECO:0000313" key="5">
    <source>
        <dbReference type="Proteomes" id="UP001597534"/>
    </source>
</evidence>
<protein>
    <submittedName>
        <fullName evidence="4">Sugar transferase</fullName>
    </submittedName>
</protein>
<accession>A0ABW5YIZ7</accession>
<dbReference type="PANTHER" id="PTHR30576:SF8">
    <property type="entry name" value="UNDECAPRENYL-PHOSPHATE GALACTOSE PHOSPHOTRANSFERASE"/>
    <property type="match status" value="1"/>
</dbReference>